<comment type="caution">
    <text evidence="1">The sequence shown here is derived from an EMBL/GenBank/DDBJ whole genome shotgun (WGS) entry which is preliminary data.</text>
</comment>
<accession>A0ABX4TMU2</accession>
<protein>
    <submittedName>
        <fullName evidence="1">Uncharacterized protein</fullName>
    </submittedName>
</protein>
<sequence length="98" mass="11042">MNEPFSYDVEGAIFIRFAMVGRPVLNGLANFYSATTARCSQWRHANLRSWTARLACLPGQRECACTATYVPSIEKRCGLRASSIFRFGSAYIIENLIR</sequence>
<dbReference type="Proteomes" id="UP001190825">
    <property type="component" value="Unassembled WGS sequence"/>
</dbReference>
<keyword evidence="2" id="KW-1185">Reference proteome</keyword>
<evidence type="ECO:0000313" key="2">
    <source>
        <dbReference type="Proteomes" id="UP001190825"/>
    </source>
</evidence>
<organism evidence="1 2">
    <name type="scientific">Sinorhizobium medicae</name>
    <dbReference type="NCBI Taxonomy" id="110321"/>
    <lineage>
        <taxon>Bacteria</taxon>
        <taxon>Pseudomonadati</taxon>
        <taxon>Pseudomonadota</taxon>
        <taxon>Alphaproteobacteria</taxon>
        <taxon>Hyphomicrobiales</taxon>
        <taxon>Rhizobiaceae</taxon>
        <taxon>Sinorhizobium/Ensifer group</taxon>
        <taxon>Sinorhizobium</taxon>
    </lineage>
</organism>
<gene>
    <name evidence="1" type="ORF">BMJ33_11665</name>
</gene>
<proteinExistence type="predicted"/>
<evidence type="ECO:0000313" key="1">
    <source>
        <dbReference type="EMBL" id="PLU04518.1"/>
    </source>
</evidence>
<reference evidence="1 2" key="1">
    <citation type="journal article" date="2018" name="FEMS Microbiol. Ecol.">
        <title>Co-invading symbiotic mutualists of Medicago polymorpha retain high ancestral diversity and contain diverse accessory genomes.</title>
        <authorList>
            <person name="Porter S.S."/>
            <person name="Faber-Hammond J.J."/>
            <person name="Friesen M.L."/>
        </authorList>
    </citation>
    <scope>NUCLEOTIDE SEQUENCE [LARGE SCALE GENOMIC DNA]</scope>
    <source>
        <strain evidence="1 2">Str16</strain>
    </source>
</reference>
<dbReference type="EMBL" id="NBUC01000065">
    <property type="protein sequence ID" value="PLU04518.1"/>
    <property type="molecule type" value="Genomic_DNA"/>
</dbReference>
<name>A0ABX4TMU2_9HYPH</name>